<feature type="region of interest" description="Disordered" evidence="1">
    <location>
        <begin position="110"/>
        <end position="131"/>
    </location>
</feature>
<dbReference type="InterPro" id="IPR036390">
    <property type="entry name" value="WH_DNA-bd_sf"/>
</dbReference>
<feature type="compositionally biased region" description="Polar residues" evidence="1">
    <location>
        <begin position="1"/>
        <end position="17"/>
    </location>
</feature>
<dbReference type="EMBL" id="JBHSWW010000071">
    <property type="protein sequence ID" value="MFC6753196.1"/>
    <property type="molecule type" value="Genomic_DNA"/>
</dbReference>
<organism evidence="2 3">
    <name type="scientific">Halorubrum tibetense</name>
    <dbReference type="NCBI Taxonomy" id="175631"/>
    <lineage>
        <taxon>Archaea</taxon>
        <taxon>Methanobacteriati</taxon>
        <taxon>Methanobacteriota</taxon>
        <taxon>Stenosarchaea group</taxon>
        <taxon>Halobacteria</taxon>
        <taxon>Halobacteriales</taxon>
        <taxon>Haloferacaceae</taxon>
        <taxon>Halorubrum</taxon>
    </lineage>
</organism>
<dbReference type="AlphaFoldDB" id="A0ABD5S9X1"/>
<name>A0ABD5S9X1_9EURY</name>
<sequence length="131" mass="13764">MKRNPSQVSGPMTTTLTDADESLGDAFDALADPDCRAILSVADEPMTTSELAEACDIALSTAYRKVERLNATPLLTEGIRFDPDGDHASEYVRGVTDVAVELADDGVSLTMESDDGVGHGANPFTAEVSAD</sequence>
<feature type="region of interest" description="Disordered" evidence="1">
    <location>
        <begin position="1"/>
        <end position="20"/>
    </location>
</feature>
<gene>
    <name evidence="2" type="ORF">ACFQEU_06905</name>
</gene>
<dbReference type="SUPFAM" id="SSF46785">
    <property type="entry name" value="Winged helix' DNA-binding domain"/>
    <property type="match status" value="1"/>
</dbReference>
<dbReference type="Proteomes" id="UP001596442">
    <property type="component" value="Unassembled WGS sequence"/>
</dbReference>
<accession>A0ABD5S9X1</accession>
<dbReference type="Pfam" id="PF12840">
    <property type="entry name" value="HTH_20"/>
    <property type="match status" value="1"/>
</dbReference>
<evidence type="ECO:0000313" key="3">
    <source>
        <dbReference type="Proteomes" id="UP001596442"/>
    </source>
</evidence>
<evidence type="ECO:0000313" key="2">
    <source>
        <dbReference type="EMBL" id="MFC6753196.1"/>
    </source>
</evidence>
<keyword evidence="3" id="KW-1185">Reference proteome</keyword>
<evidence type="ECO:0000256" key="1">
    <source>
        <dbReference type="SAM" id="MobiDB-lite"/>
    </source>
</evidence>
<protein>
    <submittedName>
        <fullName evidence="2">Helix-turn-helix domain-containing protein</fullName>
    </submittedName>
</protein>
<dbReference type="RefSeq" id="WP_379780604.1">
    <property type="nucleotide sequence ID" value="NZ_JBHSWW010000071.1"/>
</dbReference>
<proteinExistence type="predicted"/>
<reference evidence="2 3" key="1">
    <citation type="journal article" date="2019" name="Int. J. Syst. Evol. Microbiol.">
        <title>The Global Catalogue of Microorganisms (GCM) 10K type strain sequencing project: providing services to taxonomists for standard genome sequencing and annotation.</title>
        <authorList>
            <consortium name="The Broad Institute Genomics Platform"/>
            <consortium name="The Broad Institute Genome Sequencing Center for Infectious Disease"/>
            <person name="Wu L."/>
            <person name="Ma J."/>
        </authorList>
    </citation>
    <scope>NUCLEOTIDE SEQUENCE [LARGE SCALE GENOMIC DNA]</scope>
    <source>
        <strain evidence="2 3">CGMCC 1.3239</strain>
    </source>
</reference>
<dbReference type="Gene3D" id="1.10.10.10">
    <property type="entry name" value="Winged helix-like DNA-binding domain superfamily/Winged helix DNA-binding domain"/>
    <property type="match status" value="1"/>
</dbReference>
<comment type="caution">
    <text evidence="2">The sequence shown here is derived from an EMBL/GenBank/DDBJ whole genome shotgun (WGS) entry which is preliminary data.</text>
</comment>
<dbReference type="InterPro" id="IPR036388">
    <property type="entry name" value="WH-like_DNA-bd_sf"/>
</dbReference>